<dbReference type="CDD" id="cd00165">
    <property type="entry name" value="S4"/>
    <property type="match status" value="1"/>
</dbReference>
<name>A0A1F7WDP2_9BACT</name>
<dbReference type="GO" id="GO:0019843">
    <property type="term" value="F:rRNA binding"/>
    <property type="evidence" value="ECO:0007669"/>
    <property type="project" value="UniProtKB-KW"/>
</dbReference>
<gene>
    <name evidence="7" type="ORF">A2008_09715</name>
</gene>
<evidence type="ECO:0000313" key="7">
    <source>
        <dbReference type="EMBL" id="OGM00920.1"/>
    </source>
</evidence>
<dbReference type="InterPro" id="IPR025490">
    <property type="entry name" value="RqcP"/>
</dbReference>
<accession>A0A1F7WDP2</accession>
<dbReference type="SMART" id="SM00363">
    <property type="entry name" value="S4"/>
    <property type="match status" value="1"/>
</dbReference>
<dbReference type="AlphaFoldDB" id="A0A1F7WDP2"/>
<dbReference type="STRING" id="1817813.A2008_09715"/>
<evidence type="ECO:0000256" key="4">
    <source>
        <dbReference type="ARBA" id="ARBA00022917"/>
    </source>
</evidence>
<protein>
    <recommendedName>
        <fullName evidence="6">RNA-binding S4 domain-containing protein</fullName>
    </recommendedName>
</protein>
<dbReference type="Proteomes" id="UP000178735">
    <property type="component" value="Unassembled WGS sequence"/>
</dbReference>
<sequence>MRLDKFLKLYRIIKRRTLAQEACDGGFVVVNGRPAKSGKELSENDEITVNFVQAGNSLHIKILKLRDGNVVSPDDISVSERGL</sequence>
<evidence type="ECO:0000256" key="2">
    <source>
        <dbReference type="ARBA" id="ARBA00022730"/>
    </source>
</evidence>
<evidence type="ECO:0000256" key="1">
    <source>
        <dbReference type="ARBA" id="ARBA00022555"/>
    </source>
</evidence>
<reference evidence="7 8" key="1">
    <citation type="journal article" date="2016" name="Nat. Commun.">
        <title>Thousands of microbial genomes shed light on interconnected biogeochemical processes in an aquifer system.</title>
        <authorList>
            <person name="Anantharaman K."/>
            <person name="Brown C.T."/>
            <person name="Hug L.A."/>
            <person name="Sharon I."/>
            <person name="Castelle C.J."/>
            <person name="Probst A.J."/>
            <person name="Thomas B.C."/>
            <person name="Singh A."/>
            <person name="Wilkins M.J."/>
            <person name="Karaoz U."/>
            <person name="Brodie E.L."/>
            <person name="Williams K.H."/>
            <person name="Hubbard S.S."/>
            <person name="Banfield J.F."/>
        </authorList>
    </citation>
    <scope>NUCLEOTIDE SEQUENCE [LARGE SCALE GENOMIC DNA]</scope>
</reference>
<dbReference type="Pfam" id="PF01479">
    <property type="entry name" value="S4"/>
    <property type="match status" value="1"/>
</dbReference>
<dbReference type="InterPro" id="IPR002942">
    <property type="entry name" value="S4_RNA-bd"/>
</dbReference>
<feature type="domain" description="RNA-binding S4" evidence="6">
    <location>
        <begin position="1"/>
        <end position="66"/>
    </location>
</feature>
<dbReference type="GO" id="GO:0006412">
    <property type="term" value="P:translation"/>
    <property type="evidence" value="ECO:0007669"/>
    <property type="project" value="UniProtKB-KW"/>
</dbReference>
<dbReference type="GO" id="GO:0000049">
    <property type="term" value="F:tRNA binding"/>
    <property type="evidence" value="ECO:0007669"/>
    <property type="project" value="UniProtKB-KW"/>
</dbReference>
<evidence type="ECO:0000313" key="8">
    <source>
        <dbReference type="Proteomes" id="UP000178735"/>
    </source>
</evidence>
<dbReference type="PIRSF" id="PIRSF038881">
    <property type="entry name" value="RNAbp_HP1423"/>
    <property type="match status" value="1"/>
</dbReference>
<dbReference type="Gene3D" id="3.10.290.10">
    <property type="entry name" value="RNA-binding S4 domain"/>
    <property type="match status" value="1"/>
</dbReference>
<keyword evidence="4" id="KW-0648">Protein biosynthesis</keyword>
<evidence type="ECO:0000259" key="6">
    <source>
        <dbReference type="SMART" id="SM00363"/>
    </source>
</evidence>
<keyword evidence="2" id="KW-0699">rRNA-binding</keyword>
<dbReference type="EMBL" id="MGFH01000246">
    <property type="protein sequence ID" value="OGM00920.1"/>
    <property type="molecule type" value="Genomic_DNA"/>
</dbReference>
<keyword evidence="1" id="KW-0820">tRNA-binding</keyword>
<evidence type="ECO:0000256" key="5">
    <source>
        <dbReference type="PROSITE-ProRule" id="PRU00182"/>
    </source>
</evidence>
<evidence type="ECO:0000256" key="3">
    <source>
        <dbReference type="ARBA" id="ARBA00022884"/>
    </source>
</evidence>
<dbReference type="SUPFAM" id="SSF55174">
    <property type="entry name" value="Alpha-L RNA-binding motif"/>
    <property type="match status" value="1"/>
</dbReference>
<dbReference type="PROSITE" id="PS50889">
    <property type="entry name" value="S4"/>
    <property type="match status" value="1"/>
</dbReference>
<keyword evidence="3 5" id="KW-0694">RNA-binding</keyword>
<organism evidence="7 8">
    <name type="scientific">Candidatus Wallbacteria bacterium GWC2_49_35</name>
    <dbReference type="NCBI Taxonomy" id="1817813"/>
    <lineage>
        <taxon>Bacteria</taxon>
        <taxon>Candidatus Walliibacteriota</taxon>
    </lineage>
</organism>
<dbReference type="InterPro" id="IPR036986">
    <property type="entry name" value="S4_RNA-bd_sf"/>
</dbReference>
<proteinExistence type="predicted"/>
<comment type="caution">
    <text evidence="7">The sequence shown here is derived from an EMBL/GenBank/DDBJ whole genome shotgun (WGS) entry which is preliminary data.</text>
</comment>